<keyword evidence="2" id="KW-0808">Transferase</keyword>
<reference evidence="8" key="1">
    <citation type="submission" date="2016-10" db="EMBL/GenBank/DDBJ databases">
        <authorList>
            <person name="Varghese N."/>
            <person name="Submissions S."/>
        </authorList>
    </citation>
    <scope>NUCLEOTIDE SEQUENCE [LARGE SCALE GENOMIC DNA]</scope>
    <source>
        <strain evidence="8">DSM 20403</strain>
    </source>
</reference>
<dbReference type="EMBL" id="FOPI01000012">
    <property type="protein sequence ID" value="SFG32974.1"/>
    <property type="molecule type" value="Genomic_DNA"/>
</dbReference>
<evidence type="ECO:0000313" key="8">
    <source>
        <dbReference type="Proteomes" id="UP000182635"/>
    </source>
</evidence>
<keyword evidence="4 7" id="KW-0418">Kinase</keyword>
<dbReference type="InterPro" id="IPR004625">
    <property type="entry name" value="PyrdxlKinase"/>
</dbReference>
<keyword evidence="5" id="KW-0067">ATP-binding</keyword>
<evidence type="ECO:0000256" key="3">
    <source>
        <dbReference type="ARBA" id="ARBA00022741"/>
    </source>
</evidence>
<evidence type="ECO:0000256" key="2">
    <source>
        <dbReference type="ARBA" id="ARBA00022679"/>
    </source>
</evidence>
<dbReference type="RefSeq" id="WP_046922352.1">
    <property type="nucleotide sequence ID" value="NZ_AYYL01000006.1"/>
</dbReference>
<feature type="domain" description="Pyridoxamine kinase/Phosphomethylpyrimidine kinase" evidence="6">
    <location>
        <begin position="54"/>
        <end position="254"/>
    </location>
</feature>
<protein>
    <recommendedName>
        <fullName evidence="1">pyridoxal kinase</fullName>
        <ecNumber evidence="1">2.7.1.35</ecNumber>
    </recommendedName>
</protein>
<dbReference type="OrthoDB" id="9800808at2"/>
<organism evidence="7 8">
    <name type="scientific">Ligilactobacillus ruminis DSM 20403 = NBRC 102161</name>
    <dbReference type="NCBI Taxonomy" id="1423798"/>
    <lineage>
        <taxon>Bacteria</taxon>
        <taxon>Bacillati</taxon>
        <taxon>Bacillota</taxon>
        <taxon>Bacilli</taxon>
        <taxon>Lactobacillales</taxon>
        <taxon>Lactobacillaceae</taxon>
        <taxon>Ligilactobacillus</taxon>
    </lineage>
</organism>
<dbReference type="InterPro" id="IPR029056">
    <property type="entry name" value="Ribokinase-like"/>
</dbReference>
<name>A0A1I2QX67_9LACO</name>
<dbReference type="Pfam" id="PF08543">
    <property type="entry name" value="Phos_pyr_kin"/>
    <property type="match status" value="1"/>
</dbReference>
<dbReference type="Gene3D" id="3.40.1190.20">
    <property type="match status" value="1"/>
</dbReference>
<evidence type="ECO:0000313" key="7">
    <source>
        <dbReference type="EMBL" id="SFG32974.1"/>
    </source>
</evidence>
<evidence type="ECO:0000256" key="1">
    <source>
        <dbReference type="ARBA" id="ARBA00012104"/>
    </source>
</evidence>
<proteinExistence type="predicted"/>
<accession>A0A1I2QX67</accession>
<dbReference type="GO" id="GO:0005829">
    <property type="term" value="C:cytosol"/>
    <property type="evidence" value="ECO:0007669"/>
    <property type="project" value="TreeGrafter"/>
</dbReference>
<keyword evidence="3" id="KW-0547">Nucleotide-binding</keyword>
<dbReference type="GO" id="GO:0009443">
    <property type="term" value="P:pyridoxal 5'-phosphate salvage"/>
    <property type="evidence" value="ECO:0007669"/>
    <property type="project" value="InterPro"/>
</dbReference>
<dbReference type="NCBIfam" id="NF005491">
    <property type="entry name" value="PRK07105.1"/>
    <property type="match status" value="1"/>
</dbReference>
<dbReference type="PANTHER" id="PTHR10534">
    <property type="entry name" value="PYRIDOXAL KINASE"/>
    <property type="match status" value="1"/>
</dbReference>
<dbReference type="SUPFAM" id="SSF53613">
    <property type="entry name" value="Ribokinase-like"/>
    <property type="match status" value="1"/>
</dbReference>
<dbReference type="GO" id="GO:0005524">
    <property type="term" value="F:ATP binding"/>
    <property type="evidence" value="ECO:0007669"/>
    <property type="project" value="UniProtKB-KW"/>
</dbReference>
<dbReference type="EC" id="2.7.1.35" evidence="1"/>
<evidence type="ECO:0000259" key="6">
    <source>
        <dbReference type="Pfam" id="PF08543"/>
    </source>
</evidence>
<dbReference type="InterPro" id="IPR013749">
    <property type="entry name" value="PM/HMP-P_kinase-1"/>
</dbReference>
<dbReference type="Proteomes" id="UP000182635">
    <property type="component" value="Unassembled WGS sequence"/>
</dbReference>
<dbReference type="PANTHER" id="PTHR10534:SF2">
    <property type="entry name" value="PYRIDOXAL KINASE"/>
    <property type="match status" value="1"/>
</dbReference>
<gene>
    <name evidence="7" type="ORF">SAMN02910432_00903</name>
</gene>
<evidence type="ECO:0000256" key="4">
    <source>
        <dbReference type="ARBA" id="ARBA00022777"/>
    </source>
</evidence>
<dbReference type="AlphaFoldDB" id="A0A1I2QX67"/>
<dbReference type="GO" id="GO:0008478">
    <property type="term" value="F:pyridoxal kinase activity"/>
    <property type="evidence" value="ECO:0007669"/>
    <property type="project" value="UniProtKB-EC"/>
</dbReference>
<sequence>MQSNVLISQDLSCAGQVSLGCALPLLGALNLAPTVLPTALLSTHTGGFGENTYLDLSKEMVSILQHWKTLSLKFSAIYLGYLGEKPLDVLQENLADVSTTETMLLIDPVMGDHGKLYRGFDQEYVEKMRCLISKADIATPNYTEAKLLLGEPLTTSPVATDDAFETAEKVQRRFNLRNIVLTGIDSGNGLISIVGCEQDGGTWMVSRSKQPGNYFGTGDLFASVLFSSLLYEKDLRSAGTIAMDFVSEAIVKTQKPHDPRFGADYGAAIPQLLKKLEIV</sequence>
<evidence type="ECO:0000256" key="5">
    <source>
        <dbReference type="ARBA" id="ARBA00022840"/>
    </source>
</evidence>